<evidence type="ECO:0000256" key="1">
    <source>
        <dbReference type="ARBA" id="ARBA00022503"/>
    </source>
</evidence>
<evidence type="ECO:0000256" key="2">
    <source>
        <dbReference type="ARBA" id="ARBA00022801"/>
    </source>
</evidence>
<feature type="binding site" evidence="3">
    <location>
        <begin position="137"/>
        <end position="138"/>
    </location>
    <ligand>
        <name>substrate</name>
    </ligand>
</feature>
<dbReference type="PANTHER" id="PTHR30420">
    <property type="entry name" value="N-SUCCINYLARGININE DIHYDROLASE"/>
    <property type="match status" value="1"/>
</dbReference>
<dbReference type="PANTHER" id="PTHR30420:SF2">
    <property type="entry name" value="N-SUCCINYLARGININE DIHYDROLASE"/>
    <property type="match status" value="1"/>
</dbReference>
<dbReference type="GO" id="GO:0009015">
    <property type="term" value="F:N-succinylarginine dihydrolase activity"/>
    <property type="evidence" value="ECO:0007669"/>
    <property type="project" value="UniProtKB-UniRule"/>
</dbReference>
<evidence type="ECO:0000313" key="6">
    <source>
        <dbReference type="Proteomes" id="UP000563524"/>
    </source>
</evidence>
<feature type="active site" description="Nucleophile" evidence="3">
    <location>
        <position position="368"/>
    </location>
</feature>
<organism evidence="5 6">
    <name type="scientific">Parvularcula dongshanensis</name>
    <dbReference type="NCBI Taxonomy" id="1173995"/>
    <lineage>
        <taxon>Bacteria</taxon>
        <taxon>Pseudomonadati</taxon>
        <taxon>Pseudomonadota</taxon>
        <taxon>Alphaproteobacteria</taxon>
        <taxon>Parvularculales</taxon>
        <taxon>Parvularculaceae</taxon>
        <taxon>Parvularcula</taxon>
    </lineage>
</organism>
<name>A0A840HZZ6_9PROT</name>
<dbReference type="RefSeq" id="WP_183814970.1">
    <property type="nucleotide sequence ID" value="NZ_JACHOB010000001.1"/>
</dbReference>
<dbReference type="Proteomes" id="UP000563524">
    <property type="component" value="Unassembled WGS sequence"/>
</dbReference>
<comment type="pathway">
    <text evidence="3">Amino-acid degradation; L-arginine degradation via AST pathway; L-glutamate and succinate from L-arginine: step 2/5.</text>
</comment>
<comment type="subunit">
    <text evidence="3">Homodimer.</text>
</comment>
<feature type="binding site" evidence="3">
    <location>
        <position position="110"/>
    </location>
    <ligand>
        <name>substrate</name>
    </ligand>
</feature>
<feature type="active site" evidence="3">
    <location>
        <position position="173"/>
    </location>
</feature>
<gene>
    <name evidence="3" type="primary">astB</name>
    <name evidence="5" type="ORF">GGQ59_000175</name>
</gene>
<dbReference type="NCBIfam" id="TIGR03241">
    <property type="entry name" value="arg_catab_astB"/>
    <property type="match status" value="1"/>
</dbReference>
<dbReference type="Pfam" id="PF04996">
    <property type="entry name" value="AstB"/>
    <property type="match status" value="1"/>
</dbReference>
<dbReference type="EC" id="3.5.3.23" evidence="3 4"/>
<evidence type="ECO:0000313" key="5">
    <source>
        <dbReference type="EMBL" id="MBB4657675.1"/>
    </source>
</evidence>
<reference evidence="5 6" key="1">
    <citation type="submission" date="2020-08" db="EMBL/GenBank/DDBJ databases">
        <title>Genomic Encyclopedia of Type Strains, Phase IV (KMG-IV): sequencing the most valuable type-strain genomes for metagenomic binning, comparative biology and taxonomic classification.</title>
        <authorList>
            <person name="Goeker M."/>
        </authorList>
    </citation>
    <scope>NUCLEOTIDE SEQUENCE [LARGE SCALE GENOMIC DNA]</scope>
    <source>
        <strain evidence="5 6">DSM 102850</strain>
    </source>
</reference>
<protein>
    <recommendedName>
        <fullName evidence="3 4">N-succinylarginine dihydrolase</fullName>
        <ecNumber evidence="3 4">3.5.3.23</ecNumber>
    </recommendedName>
</protein>
<dbReference type="Gene3D" id="3.75.10.20">
    <property type="entry name" value="Succinylarginine dihydrolase"/>
    <property type="match status" value="1"/>
</dbReference>
<dbReference type="EMBL" id="JACHOB010000001">
    <property type="protein sequence ID" value="MBB4657675.1"/>
    <property type="molecule type" value="Genomic_DNA"/>
</dbReference>
<dbReference type="AlphaFoldDB" id="A0A840HZZ6"/>
<keyword evidence="2 3" id="KW-0378">Hydrolase</keyword>
<keyword evidence="6" id="KW-1185">Reference proteome</keyword>
<feature type="binding site" evidence="3">
    <location>
        <begin position="19"/>
        <end position="28"/>
    </location>
    <ligand>
        <name>substrate</name>
    </ligand>
</feature>
<feature type="binding site" evidence="3">
    <location>
        <position position="362"/>
    </location>
    <ligand>
        <name>substrate</name>
    </ligand>
</feature>
<feature type="binding site" evidence="3">
    <location>
        <position position="211"/>
    </location>
    <ligand>
        <name>substrate</name>
    </ligand>
</feature>
<comment type="catalytic activity">
    <reaction evidence="3">
        <text>N(2)-succinyl-L-arginine + 2 H2O + 2 H(+) = N(2)-succinyl-L-ornithine + 2 NH4(+) + CO2</text>
        <dbReference type="Rhea" id="RHEA:19533"/>
        <dbReference type="ChEBI" id="CHEBI:15377"/>
        <dbReference type="ChEBI" id="CHEBI:15378"/>
        <dbReference type="ChEBI" id="CHEBI:16526"/>
        <dbReference type="ChEBI" id="CHEBI:28938"/>
        <dbReference type="ChEBI" id="CHEBI:58241"/>
        <dbReference type="ChEBI" id="CHEBI:58514"/>
        <dbReference type="EC" id="3.5.3.23"/>
    </reaction>
</comment>
<comment type="similarity">
    <text evidence="3">Belongs to the succinylarginine dihydrolase family.</text>
</comment>
<feature type="active site" evidence="3">
    <location>
        <position position="247"/>
    </location>
</feature>
<comment type="caution">
    <text evidence="5">The sequence shown here is derived from an EMBL/GenBank/DDBJ whole genome shotgun (WGS) entry which is preliminary data.</text>
</comment>
<dbReference type="SUPFAM" id="SSF55909">
    <property type="entry name" value="Pentein"/>
    <property type="match status" value="1"/>
</dbReference>
<evidence type="ECO:0000256" key="3">
    <source>
        <dbReference type="HAMAP-Rule" id="MF_01172"/>
    </source>
</evidence>
<dbReference type="NCBIfam" id="NF009789">
    <property type="entry name" value="PRK13281.1"/>
    <property type="match status" value="1"/>
</dbReference>
<comment type="function">
    <text evidence="3">Catalyzes the hydrolysis of N(2)-succinylarginine into N(2)-succinylornithine, ammonia and CO(2).</text>
</comment>
<dbReference type="GO" id="GO:0019544">
    <property type="term" value="P:L-arginine catabolic process to L-glutamate"/>
    <property type="evidence" value="ECO:0007669"/>
    <property type="project" value="UniProtKB-UniRule"/>
</dbReference>
<feature type="binding site" evidence="3">
    <location>
        <position position="249"/>
    </location>
    <ligand>
        <name>substrate</name>
    </ligand>
</feature>
<proteinExistence type="inferred from homology"/>
<dbReference type="InterPro" id="IPR007079">
    <property type="entry name" value="SuccinylArg_d-Hdrlase_AstB"/>
</dbReference>
<dbReference type="HAMAP" id="MF_01172">
    <property type="entry name" value="AstB"/>
    <property type="match status" value="1"/>
</dbReference>
<accession>A0A840HZZ6</accession>
<dbReference type="UniPathway" id="UPA00185">
    <property type="reaction ID" value="UER00280"/>
</dbReference>
<keyword evidence="1 3" id="KW-0056">Arginine metabolism</keyword>
<evidence type="ECO:0000256" key="4">
    <source>
        <dbReference type="NCBIfam" id="TIGR03241"/>
    </source>
</evidence>
<sequence length="444" mass="47754">MSAVEVNFDGLVGPTHNYGGLSVGNVASMSHGDEPSNPRAAALQGLVKMRALLRMGIRQGVLPPHERPYVPKLRRFGLTGTDAEVIRRAGREAPTLLRNCASASAMWTANAATVSPSADTDDERVHFTPANLAAMFHRSIEPPFTGRALRAIFAGDPFVHHEPVPGGGAMGDEGAANHTRLAASHGAPGLELFTYGRSAFERLSSVRFLPRQAKEASEAVFRRHKLDEGRTVFVRQSQEAIDAGAFHNDVVGVGNGTVLLYHQKAYERPGEMRAEVTAKAAALGFEPTFIEVTEDELPLEDAISSYLFNSQLVTLPSGRMSLVLPTDAEENEATKAWVDANVGGNGPIAKAQFLDVKQSMANGGGPACLRLRVVLTDEELAAVAPGVLLDEAGIDALEDWVRAHYRDRLTPTDLGDPALLHESREALDALTRLLGLGNLYDFQL</sequence>
<dbReference type="GO" id="GO:0019545">
    <property type="term" value="P:L-arginine catabolic process to succinate"/>
    <property type="evidence" value="ECO:0007669"/>
    <property type="project" value="UniProtKB-UniRule"/>
</dbReference>
<dbReference type="InterPro" id="IPR037031">
    <property type="entry name" value="AstB_sf"/>
</dbReference>